<dbReference type="PANTHER" id="PTHR43214:SF43">
    <property type="entry name" value="TWO-COMPONENT RESPONSE REGULATOR"/>
    <property type="match status" value="1"/>
</dbReference>
<dbReference type="Pfam" id="PF00072">
    <property type="entry name" value="Response_reg"/>
    <property type="match status" value="1"/>
</dbReference>
<keyword evidence="7" id="KW-1185">Reference proteome</keyword>
<evidence type="ECO:0000256" key="1">
    <source>
        <dbReference type="ARBA" id="ARBA00022553"/>
    </source>
</evidence>
<evidence type="ECO:0000259" key="5">
    <source>
        <dbReference type="PROSITE" id="PS50110"/>
    </source>
</evidence>
<dbReference type="InterPro" id="IPR039420">
    <property type="entry name" value="WalR-like"/>
</dbReference>
<name>A0A2V4A5D1_9BACT</name>
<dbReference type="InterPro" id="IPR011006">
    <property type="entry name" value="CheY-like_superfamily"/>
</dbReference>
<dbReference type="GO" id="GO:0006355">
    <property type="term" value="P:regulation of DNA-templated transcription"/>
    <property type="evidence" value="ECO:0007669"/>
    <property type="project" value="InterPro"/>
</dbReference>
<dbReference type="Proteomes" id="UP000248079">
    <property type="component" value="Unassembled WGS sequence"/>
</dbReference>
<comment type="caution">
    <text evidence="6">The sequence shown here is derived from an EMBL/GenBank/DDBJ whole genome shotgun (WGS) entry which is preliminary data.</text>
</comment>
<evidence type="ECO:0000256" key="3">
    <source>
        <dbReference type="PROSITE-ProRule" id="PRU00169"/>
    </source>
</evidence>
<feature type="modified residue" description="4-aspartylphosphate" evidence="3">
    <location>
        <position position="56"/>
    </location>
</feature>
<dbReference type="CDD" id="cd17535">
    <property type="entry name" value="REC_NarL-like"/>
    <property type="match status" value="1"/>
</dbReference>
<feature type="domain" description="Response regulatory" evidence="5">
    <location>
        <begin position="5"/>
        <end position="121"/>
    </location>
</feature>
<dbReference type="InterPro" id="IPR001789">
    <property type="entry name" value="Sig_transdc_resp-reg_receiver"/>
</dbReference>
<evidence type="ECO:0000256" key="2">
    <source>
        <dbReference type="ARBA" id="ARBA00023125"/>
    </source>
</evidence>
<dbReference type="PROSITE" id="PS50043">
    <property type="entry name" value="HTH_LUXR_2"/>
    <property type="match status" value="1"/>
</dbReference>
<dbReference type="CDD" id="cd06170">
    <property type="entry name" value="LuxR_C_like"/>
    <property type="match status" value="1"/>
</dbReference>
<dbReference type="InterPro" id="IPR016032">
    <property type="entry name" value="Sig_transdc_resp-reg_C-effctor"/>
</dbReference>
<dbReference type="PANTHER" id="PTHR43214">
    <property type="entry name" value="TWO-COMPONENT RESPONSE REGULATOR"/>
    <property type="match status" value="1"/>
</dbReference>
<dbReference type="InterPro" id="IPR000792">
    <property type="entry name" value="Tscrpt_reg_LuxR_C"/>
</dbReference>
<dbReference type="RefSeq" id="WP_110363690.1">
    <property type="nucleotide sequence ID" value="NZ_QFLI01000014.1"/>
</dbReference>
<dbReference type="OrthoDB" id="9797341at2"/>
<evidence type="ECO:0000259" key="4">
    <source>
        <dbReference type="PROSITE" id="PS50043"/>
    </source>
</evidence>
<accession>A0A2V4A5D1</accession>
<gene>
    <name evidence="6" type="ORF">DF185_21865</name>
</gene>
<evidence type="ECO:0000313" key="7">
    <source>
        <dbReference type="Proteomes" id="UP000248079"/>
    </source>
</evidence>
<dbReference type="PROSITE" id="PS50110">
    <property type="entry name" value="RESPONSE_REGULATORY"/>
    <property type="match status" value="1"/>
</dbReference>
<sequence length="214" mass="24171">MEENKVIIVDDHKMFRSGLRFLLSNIPNITVIGEASNGKEFLEMAENETIDIALMDINMPEMNGIEATRIAMEKYPDLKVIVLSMHGEEEYYDQMLEAGVKGFLLKNSDADELIAAIEAVLAGKSYFSQELLVNILDQKRLQKLRTDAVKLSSRELEVLKLICDGYSNAEIAEQLFISHRTVDRHRANLLSKTGCKNSTSLVMYAVKNKIVEIE</sequence>
<dbReference type="Pfam" id="PF00196">
    <property type="entry name" value="GerE"/>
    <property type="match status" value="1"/>
</dbReference>
<dbReference type="Gene3D" id="3.40.50.2300">
    <property type="match status" value="1"/>
</dbReference>
<dbReference type="PRINTS" id="PR00038">
    <property type="entry name" value="HTHLUXR"/>
</dbReference>
<dbReference type="GO" id="GO:0003677">
    <property type="term" value="F:DNA binding"/>
    <property type="evidence" value="ECO:0007669"/>
    <property type="project" value="UniProtKB-KW"/>
</dbReference>
<dbReference type="SUPFAM" id="SSF52172">
    <property type="entry name" value="CheY-like"/>
    <property type="match status" value="1"/>
</dbReference>
<dbReference type="GO" id="GO:0000160">
    <property type="term" value="P:phosphorelay signal transduction system"/>
    <property type="evidence" value="ECO:0007669"/>
    <property type="project" value="InterPro"/>
</dbReference>
<dbReference type="SMART" id="SM00448">
    <property type="entry name" value="REC"/>
    <property type="match status" value="1"/>
</dbReference>
<dbReference type="PROSITE" id="PS00622">
    <property type="entry name" value="HTH_LUXR_1"/>
    <property type="match status" value="1"/>
</dbReference>
<proteinExistence type="predicted"/>
<dbReference type="InterPro" id="IPR058245">
    <property type="entry name" value="NreC/VraR/RcsB-like_REC"/>
</dbReference>
<keyword evidence="1 3" id="KW-0597">Phosphoprotein</keyword>
<reference evidence="6 7" key="1">
    <citation type="submission" date="2018-05" db="EMBL/GenBank/DDBJ databases">
        <title>Marinifilum breve JC075T sp. nov., a marine bacterium isolated from Yongle Blue Hole in the South China Sea.</title>
        <authorList>
            <person name="Fu T."/>
        </authorList>
    </citation>
    <scope>NUCLEOTIDE SEQUENCE [LARGE SCALE GENOMIC DNA]</scope>
    <source>
        <strain evidence="6 7">JC075</strain>
    </source>
</reference>
<evidence type="ECO:0000313" key="6">
    <source>
        <dbReference type="EMBL" id="PXX95742.1"/>
    </source>
</evidence>
<dbReference type="SUPFAM" id="SSF46894">
    <property type="entry name" value="C-terminal effector domain of the bipartite response regulators"/>
    <property type="match status" value="1"/>
</dbReference>
<protein>
    <submittedName>
        <fullName evidence="6">DNA-binding response regulator</fullName>
    </submittedName>
</protein>
<organism evidence="6 7">
    <name type="scientific">Marinifilum breve</name>
    <dbReference type="NCBI Taxonomy" id="2184082"/>
    <lineage>
        <taxon>Bacteria</taxon>
        <taxon>Pseudomonadati</taxon>
        <taxon>Bacteroidota</taxon>
        <taxon>Bacteroidia</taxon>
        <taxon>Marinilabiliales</taxon>
        <taxon>Marinifilaceae</taxon>
    </lineage>
</organism>
<dbReference type="SMART" id="SM00421">
    <property type="entry name" value="HTH_LUXR"/>
    <property type="match status" value="1"/>
</dbReference>
<dbReference type="EMBL" id="QFLI01000014">
    <property type="protein sequence ID" value="PXX95742.1"/>
    <property type="molecule type" value="Genomic_DNA"/>
</dbReference>
<keyword evidence="2 6" id="KW-0238">DNA-binding</keyword>
<feature type="domain" description="HTH luxR-type" evidence="4">
    <location>
        <begin position="144"/>
        <end position="209"/>
    </location>
</feature>
<dbReference type="AlphaFoldDB" id="A0A2V4A5D1"/>